<evidence type="ECO:0000256" key="1">
    <source>
        <dbReference type="ARBA" id="ARBA00004613"/>
    </source>
</evidence>
<organism evidence="4 5">
    <name type="scientific">Scytonema hofmannii FACHB-248</name>
    <dbReference type="NCBI Taxonomy" id="1842502"/>
    <lineage>
        <taxon>Bacteria</taxon>
        <taxon>Bacillati</taxon>
        <taxon>Cyanobacteriota</taxon>
        <taxon>Cyanophyceae</taxon>
        <taxon>Nostocales</taxon>
        <taxon>Scytonemataceae</taxon>
        <taxon>Scytonema</taxon>
    </lineage>
</organism>
<dbReference type="Pfam" id="PF12708">
    <property type="entry name" value="Pect-lyase_RHGA_epim"/>
    <property type="match status" value="2"/>
</dbReference>
<feature type="domain" description="Rhamnogalacturonase A/B/Epimerase-like pectate lyase" evidence="3">
    <location>
        <begin position="468"/>
        <end position="519"/>
    </location>
</feature>
<evidence type="ECO:0000259" key="3">
    <source>
        <dbReference type="Pfam" id="PF12708"/>
    </source>
</evidence>
<name>A0ABR8GPP7_9CYAN</name>
<dbReference type="SUPFAM" id="SSF51126">
    <property type="entry name" value="Pectin lyase-like"/>
    <property type="match status" value="2"/>
</dbReference>
<comment type="caution">
    <text evidence="4">The sequence shown here is derived from an EMBL/GenBank/DDBJ whole genome shotgun (WGS) entry which is preliminary data.</text>
</comment>
<evidence type="ECO:0000313" key="5">
    <source>
        <dbReference type="Proteomes" id="UP000660380"/>
    </source>
</evidence>
<evidence type="ECO:0000313" key="4">
    <source>
        <dbReference type="EMBL" id="MBD2605352.1"/>
    </source>
</evidence>
<dbReference type="Gene3D" id="2.160.20.10">
    <property type="entry name" value="Single-stranded right-handed beta-helix, Pectin lyase-like"/>
    <property type="match status" value="2"/>
</dbReference>
<keyword evidence="5" id="KW-1185">Reference proteome</keyword>
<accession>A0ABR8GPP7</accession>
<comment type="subcellular location">
    <subcellularLocation>
        <location evidence="1">Secreted</location>
    </subcellularLocation>
</comment>
<sequence>MSKLSSMCGITELSSVADVNEPTPTKVVVTKFKRRKKILSKLSSMCGITELSSVAEVNEPTPTKVVVTKFKRRKKTFSKLSIMCGIAVFSPIAGVNKPTLSANIPSQLGLSEKVAVNSAENRCVVTANTSEDKLFPENMVINVKTQYGAKGDGVTDDTPAIQRAIRENVGTNRVVYFPQGTYLVSDRLEWKDTNGKWQSQLRLQGQNRTNTIIRLKDNAPSYNDPSNPKAVVYTASGLYTTDAYAGAKDYFGKGEGNEAFANYIEDLTIDTGNNRGAIALDYLANNMGAVRNVTLRGQGLVGLEITRKWIGPALVKNVVVEGFDHGIRIAGEVNGMTLEHISLCNQKTVGLENAGNIVAIRDLWSSNSVPAIRNTGMTGLMTLIDAELYGNNPLVSAIESNSRMFARNVSSSGYLSAIMQDNKVLQEATVKEYTSNTPFTLFGTSAKTSLNLPVEEPPDFHDNNLSNWANVEDYGARGKAANGGDDWGDDTAAIQNALDSGKSTVYIPPGRYYISDTLRVRGNVRKIIAMNATLSPGGRAFGDANNPKPFFRIEDGAAPDVTIERVGITNITPDASPGLIGFEQATSRTLFLKDMGCCSWRTTDQKYVFRNTPGAGKLFVENVSAETWRFEHPQQVWMRQINPEGSNEKIFNNGGKLWVLGLKTEGGNVNTVIHTKGGGASELLGALLYVTESVSPNEIAFINDNSWVALSYATRKYGANDFQIQVQDTQGSQSRKLTRDQVFQYTNGSTVPLYVGGQ</sequence>
<proteinExistence type="predicted"/>
<reference evidence="4 5" key="1">
    <citation type="journal article" date="2020" name="ISME J.">
        <title>Comparative genomics reveals insights into cyanobacterial evolution and habitat adaptation.</title>
        <authorList>
            <person name="Chen M.Y."/>
            <person name="Teng W.K."/>
            <person name="Zhao L."/>
            <person name="Hu C.X."/>
            <person name="Zhou Y.K."/>
            <person name="Han B.P."/>
            <person name="Song L.R."/>
            <person name="Shu W.S."/>
        </authorList>
    </citation>
    <scope>NUCLEOTIDE SEQUENCE [LARGE SCALE GENOMIC DNA]</scope>
    <source>
        <strain evidence="4 5">FACHB-248</strain>
    </source>
</reference>
<dbReference type="InterPro" id="IPR012334">
    <property type="entry name" value="Pectin_lyas_fold"/>
</dbReference>
<protein>
    <recommendedName>
        <fullName evidence="3">Rhamnogalacturonase A/B/Epimerase-like pectate lyase domain-containing protein</fullName>
    </recommendedName>
</protein>
<dbReference type="Proteomes" id="UP000660380">
    <property type="component" value="Unassembled WGS sequence"/>
</dbReference>
<keyword evidence="2" id="KW-0964">Secreted</keyword>
<dbReference type="EMBL" id="JACJTA010000022">
    <property type="protein sequence ID" value="MBD2605352.1"/>
    <property type="molecule type" value="Genomic_DNA"/>
</dbReference>
<dbReference type="PANTHER" id="PTHR31375">
    <property type="match status" value="1"/>
</dbReference>
<dbReference type="InterPro" id="IPR011050">
    <property type="entry name" value="Pectin_lyase_fold/virulence"/>
</dbReference>
<evidence type="ECO:0000256" key="2">
    <source>
        <dbReference type="ARBA" id="ARBA00022525"/>
    </source>
</evidence>
<dbReference type="InterPro" id="IPR024535">
    <property type="entry name" value="RHGA/B-epi-like_pectate_lyase"/>
</dbReference>
<gene>
    <name evidence="4" type="ORF">H6G81_12595</name>
</gene>
<feature type="domain" description="Rhamnogalacturonase A/B/Epimerase-like pectate lyase" evidence="3">
    <location>
        <begin position="141"/>
        <end position="349"/>
    </location>
</feature>